<dbReference type="SUPFAM" id="SSF82866">
    <property type="entry name" value="Multidrug efflux transporter AcrB transmembrane domain"/>
    <property type="match status" value="2"/>
</dbReference>
<evidence type="ECO:0000256" key="1">
    <source>
        <dbReference type="SAM" id="Phobius"/>
    </source>
</evidence>
<evidence type="ECO:0000313" key="2">
    <source>
        <dbReference type="EMBL" id="MFC3676449.1"/>
    </source>
</evidence>
<feature type="transmembrane region" description="Helical" evidence="1">
    <location>
        <begin position="873"/>
        <end position="892"/>
    </location>
</feature>
<dbReference type="Gene3D" id="3.30.70.1430">
    <property type="entry name" value="Multidrug efflux transporter AcrB pore domain"/>
    <property type="match status" value="2"/>
</dbReference>
<feature type="transmembrane region" description="Helical" evidence="1">
    <location>
        <begin position="478"/>
        <end position="500"/>
    </location>
</feature>
<dbReference type="Pfam" id="PF00873">
    <property type="entry name" value="ACR_tran"/>
    <property type="match status" value="1"/>
</dbReference>
<keyword evidence="3" id="KW-1185">Reference proteome</keyword>
<evidence type="ECO:0000313" key="3">
    <source>
        <dbReference type="Proteomes" id="UP001595711"/>
    </source>
</evidence>
<reference evidence="3" key="1">
    <citation type="journal article" date="2019" name="Int. J. Syst. Evol. Microbiol.">
        <title>The Global Catalogue of Microorganisms (GCM) 10K type strain sequencing project: providing services to taxonomists for standard genome sequencing and annotation.</title>
        <authorList>
            <consortium name="The Broad Institute Genomics Platform"/>
            <consortium name="The Broad Institute Genome Sequencing Center for Infectious Disease"/>
            <person name="Wu L."/>
            <person name="Ma J."/>
        </authorList>
    </citation>
    <scope>NUCLEOTIDE SEQUENCE [LARGE SCALE GENOMIC DNA]</scope>
    <source>
        <strain evidence="3">KCTC 42182</strain>
    </source>
</reference>
<feature type="transmembrane region" description="Helical" evidence="1">
    <location>
        <begin position="898"/>
        <end position="931"/>
    </location>
</feature>
<dbReference type="Proteomes" id="UP001595711">
    <property type="component" value="Unassembled WGS sequence"/>
</dbReference>
<feature type="transmembrane region" description="Helical" evidence="1">
    <location>
        <begin position="539"/>
        <end position="559"/>
    </location>
</feature>
<keyword evidence="1" id="KW-1133">Transmembrane helix</keyword>
<keyword evidence="1" id="KW-0812">Transmembrane</keyword>
<dbReference type="Gene3D" id="3.30.70.1440">
    <property type="entry name" value="Multidrug efflux transporter AcrB pore domain"/>
    <property type="match status" value="1"/>
</dbReference>
<sequence>MSGEAIPPSPESGHDRFNLSAWALRHQSLIGFLMVILLAAGALSYMKLGRAEDPDFTFKIMIVRANWPGATAREVEQQVTDKIEKKLQETPFLNYVMSYSKPAESTVYVVLRDDTPPKQVPDIWYQVRKKVSDIRQTLPQGTQGPFFNDEFGDTFGTIYAFTADGFTHRELKDYVEDVREEVLRIKNVGKADLLGVQPEKIFIEFSNKKLANLGVTPQQIIDVIQAQNAQTASGVVQTSSDAIATRVSGEIKTARGLAELSIQANGRLLRLGDLADIRRDYADPPAPRFRFNGQEGIGLAISMAKGGNMIDLGTELQATMTRLKADMPIGFEMQQVANQPEVVQRSISEFMRVLLEAVVIVLGVSFLSLGLRSGVVVMLCIPLVLAITFTCMEIFGIDFHRISLGALIISLGLLVDDAIIAVEMMQVKMEQGLDRFRAASFAYTSTAFPMLTGTLITAAGFVPVGFAKSSAGEYTFSIFAVVTIALLVSWVVAVIFTPFIGYRLLPTPKAGHGHGEDIYKRGLYRYVRPVVTWCVRHRYIVIVVTVGIFLASGFAFKFVQQQFFPSSNRPELLVDLRLPQGASIAATQQEALKLEAILKADPDVVSYTTYVGAGAPRFYLPLNVELPNNNFAQVVVLTKGDVEREAVRARLIKDFQDGFTLLRGRVNRLENGPPVGFPVQFRVYGDDPMVVRDIAFQVADVMRTNPNARDVNLDWNELSKSVRLDVDQAKARLLGISSQDLATTLNSIVSGITVTQYREGRELIDVVARAVPEERLSLNGIKDLNVAGADSTKPVPLSQVAEVHYGQEEGIIWRRDRQPVIIARADIVDGIQAPVVSMQIEPKLDALRAKLPPGYRIVMGGAIEESAKANKSIGAVVPVMIAIMVTLLMIQLQSVQRMILVLLTAPLGLIGVTVGLLFFNVPFGFVAMLGAIALAGMIMRNSVILVDQIDQDIAAGHEPWDAVIDATIRRFRPITLTALAAILGMIPLSHSDFWGPMAYTIIGGLLVATLLTILFLPALYAAWFRVRPPQAA</sequence>
<feature type="transmembrane region" description="Helical" evidence="1">
    <location>
        <begin position="442"/>
        <end position="466"/>
    </location>
</feature>
<feature type="transmembrane region" description="Helical" evidence="1">
    <location>
        <begin position="28"/>
        <end position="46"/>
    </location>
</feature>
<organism evidence="2 3">
    <name type="scientific">Ferrovibrio xuzhouensis</name>
    <dbReference type="NCBI Taxonomy" id="1576914"/>
    <lineage>
        <taxon>Bacteria</taxon>
        <taxon>Pseudomonadati</taxon>
        <taxon>Pseudomonadota</taxon>
        <taxon>Alphaproteobacteria</taxon>
        <taxon>Rhodospirillales</taxon>
        <taxon>Rhodospirillaceae</taxon>
        <taxon>Ferrovibrio</taxon>
    </lineage>
</organism>
<keyword evidence="1" id="KW-0472">Membrane</keyword>
<dbReference type="Gene3D" id="3.30.2090.10">
    <property type="entry name" value="Multidrug efflux transporter AcrB TolC docking domain, DN and DC subdomains"/>
    <property type="match status" value="2"/>
</dbReference>
<dbReference type="InterPro" id="IPR001036">
    <property type="entry name" value="Acrflvin-R"/>
</dbReference>
<feature type="transmembrane region" description="Helical" evidence="1">
    <location>
        <begin position="974"/>
        <end position="991"/>
    </location>
</feature>
<feature type="transmembrane region" description="Helical" evidence="1">
    <location>
        <begin position="353"/>
        <end position="369"/>
    </location>
</feature>
<dbReference type="Gene3D" id="1.20.1640.10">
    <property type="entry name" value="Multidrug efflux transporter AcrB transmembrane domain"/>
    <property type="match status" value="2"/>
</dbReference>
<dbReference type="RefSeq" id="WP_379727088.1">
    <property type="nucleotide sequence ID" value="NZ_JBHRYJ010000002.1"/>
</dbReference>
<gene>
    <name evidence="2" type="ORF">ACFOOQ_12905</name>
</gene>
<feature type="transmembrane region" description="Helical" evidence="1">
    <location>
        <begin position="375"/>
        <end position="395"/>
    </location>
</feature>
<name>A0ABV7VGE0_9PROT</name>
<feature type="transmembrane region" description="Helical" evidence="1">
    <location>
        <begin position="402"/>
        <end position="422"/>
    </location>
</feature>
<proteinExistence type="predicted"/>
<dbReference type="Gene3D" id="3.30.70.1320">
    <property type="entry name" value="Multidrug efflux transporter AcrB pore domain like"/>
    <property type="match status" value="1"/>
</dbReference>
<dbReference type="PANTHER" id="PTHR32063">
    <property type="match status" value="1"/>
</dbReference>
<feature type="transmembrane region" description="Helical" evidence="1">
    <location>
        <begin position="997"/>
        <end position="1023"/>
    </location>
</feature>
<dbReference type="SUPFAM" id="SSF82693">
    <property type="entry name" value="Multidrug efflux transporter AcrB pore domain, PN1, PN2, PC1 and PC2 subdomains"/>
    <property type="match status" value="3"/>
</dbReference>
<comment type="caution">
    <text evidence="2">The sequence shown here is derived from an EMBL/GenBank/DDBJ whole genome shotgun (WGS) entry which is preliminary data.</text>
</comment>
<accession>A0ABV7VGE0</accession>
<protein>
    <submittedName>
        <fullName evidence="2">Efflux RND transporter permease subunit</fullName>
    </submittedName>
</protein>
<dbReference type="EMBL" id="JBHRYJ010000002">
    <property type="protein sequence ID" value="MFC3676449.1"/>
    <property type="molecule type" value="Genomic_DNA"/>
</dbReference>
<dbReference type="PANTHER" id="PTHR32063:SF18">
    <property type="entry name" value="CATION EFFLUX SYSTEM PROTEIN"/>
    <property type="match status" value="1"/>
</dbReference>
<dbReference type="PRINTS" id="PR00702">
    <property type="entry name" value="ACRIFLAVINRP"/>
</dbReference>
<dbReference type="InterPro" id="IPR027463">
    <property type="entry name" value="AcrB_DN_DC_subdom"/>
</dbReference>
<dbReference type="SUPFAM" id="SSF82714">
    <property type="entry name" value="Multidrug efflux transporter AcrB TolC docking domain, DN and DC subdomains"/>
    <property type="match status" value="2"/>
</dbReference>